<dbReference type="FunFam" id="1.20.1250.20:FF:000013">
    <property type="entry name" value="MFS general substrate transporter"/>
    <property type="match status" value="1"/>
</dbReference>
<dbReference type="PROSITE" id="PS50850">
    <property type="entry name" value="MFS"/>
    <property type="match status" value="1"/>
</dbReference>
<feature type="non-terminal residue" evidence="8">
    <location>
        <position position="1"/>
    </location>
</feature>
<feature type="transmembrane region" description="Helical" evidence="6">
    <location>
        <begin position="202"/>
        <end position="225"/>
    </location>
</feature>
<feature type="transmembrane region" description="Helical" evidence="6">
    <location>
        <begin position="359"/>
        <end position="380"/>
    </location>
</feature>
<organism evidence="8 9">
    <name type="scientific">Lachnellula suecica</name>
    <dbReference type="NCBI Taxonomy" id="602035"/>
    <lineage>
        <taxon>Eukaryota</taxon>
        <taxon>Fungi</taxon>
        <taxon>Dikarya</taxon>
        <taxon>Ascomycota</taxon>
        <taxon>Pezizomycotina</taxon>
        <taxon>Leotiomycetes</taxon>
        <taxon>Helotiales</taxon>
        <taxon>Lachnaceae</taxon>
        <taxon>Lachnellula</taxon>
    </lineage>
</organism>
<dbReference type="FunFam" id="1.20.1250.20:FF:000057">
    <property type="entry name" value="MFS general substrate transporter"/>
    <property type="match status" value="1"/>
</dbReference>
<dbReference type="InterPro" id="IPR020846">
    <property type="entry name" value="MFS_dom"/>
</dbReference>
<dbReference type="Pfam" id="PF07690">
    <property type="entry name" value="MFS_1"/>
    <property type="match status" value="1"/>
</dbReference>
<sequence length="518" mass="56528">TGTMAKSHMVPPTAGDFDAIDAMDPVLYAAKEKRLVRKIDLRLMPCLILMIILNYLDRNALANARVQGIEKSLNMHGDQFNTAISVLFAGYIALQIPSNAILVRTRPSIYLPVCMAVWGVVSSLTAVVHNYTGLILVRFFLGFVEAPYFPGALFLLSSWYTREELALRTSILYAGSLLSGGFGGLVGAGVQSGLDGARGIASWRWLFIIEGSITVFVSICASFIIPDFPHTTRWLSPEERAIATKRLQFSSGSHDTERGSVFSGIKMAVVDYKVVMASSVRICHVIFLSKQLILVFSLIIVTKTSAGAVTSFIPTLVATFKYNSVNTLLLVAPPYVFATIIALIVSYSSDKRKERCFHIVVPIFFGMAGFIIAASTTILAARYLSLFLMLAGVYGSYNVALAWISSTLPRPVEKRAAAIALVNTIGNIAQIYSPYLYPSSDGPRYLTAMICNAAFCVACIIFALGLRWCLKRENGKLQMLEVQRAAELDGMKATKEEIIDANATGGPLVLNLGFRYAL</sequence>
<accession>A0A8T9CHH9</accession>
<feature type="transmembrane region" description="Helical" evidence="6">
    <location>
        <begin position="82"/>
        <end position="102"/>
    </location>
</feature>
<dbReference type="PANTHER" id="PTHR43791:SF92">
    <property type="entry name" value="AGL026WP"/>
    <property type="match status" value="1"/>
</dbReference>
<keyword evidence="9" id="KW-1185">Reference proteome</keyword>
<feature type="transmembrane region" description="Helical" evidence="6">
    <location>
        <begin position="109"/>
        <end position="129"/>
    </location>
</feature>
<keyword evidence="5 6" id="KW-0472">Membrane</keyword>
<evidence type="ECO:0000313" key="9">
    <source>
        <dbReference type="Proteomes" id="UP000469558"/>
    </source>
</evidence>
<feature type="transmembrane region" description="Helical" evidence="6">
    <location>
        <begin position="325"/>
        <end position="347"/>
    </location>
</feature>
<evidence type="ECO:0000256" key="2">
    <source>
        <dbReference type="ARBA" id="ARBA00022448"/>
    </source>
</evidence>
<evidence type="ECO:0000256" key="3">
    <source>
        <dbReference type="ARBA" id="ARBA00022692"/>
    </source>
</evidence>
<dbReference type="GO" id="GO:0016020">
    <property type="term" value="C:membrane"/>
    <property type="evidence" value="ECO:0007669"/>
    <property type="project" value="UniProtKB-SubCell"/>
</dbReference>
<dbReference type="Gene3D" id="1.20.1250.20">
    <property type="entry name" value="MFS general substrate transporter like domains"/>
    <property type="match status" value="2"/>
</dbReference>
<feature type="domain" description="Major facilitator superfamily (MFS) profile" evidence="7">
    <location>
        <begin position="43"/>
        <end position="471"/>
    </location>
</feature>
<dbReference type="InterPro" id="IPR036259">
    <property type="entry name" value="MFS_trans_sf"/>
</dbReference>
<evidence type="ECO:0000256" key="1">
    <source>
        <dbReference type="ARBA" id="ARBA00004141"/>
    </source>
</evidence>
<feature type="transmembrane region" description="Helical" evidence="6">
    <location>
        <begin position="39"/>
        <end position="56"/>
    </location>
</feature>
<proteinExistence type="predicted"/>
<dbReference type="AlphaFoldDB" id="A0A8T9CHH9"/>
<evidence type="ECO:0000256" key="4">
    <source>
        <dbReference type="ARBA" id="ARBA00022989"/>
    </source>
</evidence>
<comment type="subcellular location">
    <subcellularLocation>
        <location evidence="1">Membrane</location>
        <topology evidence="1">Multi-pass membrane protein</topology>
    </subcellularLocation>
</comment>
<dbReference type="OrthoDB" id="2250022at2759"/>
<feature type="transmembrane region" description="Helical" evidence="6">
    <location>
        <begin position="135"/>
        <end position="159"/>
    </location>
</feature>
<keyword evidence="2" id="KW-0813">Transport</keyword>
<dbReference type="Proteomes" id="UP000469558">
    <property type="component" value="Unassembled WGS sequence"/>
</dbReference>
<dbReference type="PANTHER" id="PTHR43791">
    <property type="entry name" value="PERMEASE-RELATED"/>
    <property type="match status" value="1"/>
</dbReference>
<reference evidence="8 9" key="1">
    <citation type="submission" date="2018-05" db="EMBL/GenBank/DDBJ databases">
        <title>Genome sequencing and assembly of the regulated plant pathogen Lachnellula willkommii and related sister species for the development of diagnostic species identification markers.</title>
        <authorList>
            <person name="Giroux E."/>
            <person name="Bilodeau G."/>
        </authorList>
    </citation>
    <scope>NUCLEOTIDE SEQUENCE [LARGE SCALE GENOMIC DNA]</scope>
    <source>
        <strain evidence="8 9">CBS 268.59</strain>
    </source>
</reference>
<feature type="transmembrane region" description="Helical" evidence="6">
    <location>
        <begin position="416"/>
        <end position="433"/>
    </location>
</feature>
<comment type="caution">
    <text evidence="8">The sequence shown here is derived from an EMBL/GenBank/DDBJ whole genome shotgun (WGS) entry which is preliminary data.</text>
</comment>
<evidence type="ECO:0000259" key="7">
    <source>
        <dbReference type="PROSITE" id="PS50850"/>
    </source>
</evidence>
<evidence type="ECO:0000313" key="8">
    <source>
        <dbReference type="EMBL" id="TVY83977.1"/>
    </source>
</evidence>
<evidence type="ECO:0000256" key="5">
    <source>
        <dbReference type="ARBA" id="ARBA00023136"/>
    </source>
</evidence>
<dbReference type="SUPFAM" id="SSF103473">
    <property type="entry name" value="MFS general substrate transporter"/>
    <property type="match status" value="1"/>
</dbReference>
<keyword evidence="4 6" id="KW-1133">Transmembrane helix</keyword>
<evidence type="ECO:0000256" key="6">
    <source>
        <dbReference type="SAM" id="Phobius"/>
    </source>
</evidence>
<feature type="transmembrane region" description="Helical" evidence="6">
    <location>
        <begin position="386"/>
        <end position="404"/>
    </location>
</feature>
<feature type="transmembrane region" description="Helical" evidence="6">
    <location>
        <begin position="292"/>
        <end position="313"/>
    </location>
</feature>
<feature type="transmembrane region" description="Helical" evidence="6">
    <location>
        <begin position="445"/>
        <end position="470"/>
    </location>
</feature>
<dbReference type="GO" id="GO:0022857">
    <property type="term" value="F:transmembrane transporter activity"/>
    <property type="evidence" value="ECO:0007669"/>
    <property type="project" value="InterPro"/>
</dbReference>
<keyword evidence="3 6" id="KW-0812">Transmembrane</keyword>
<dbReference type="InterPro" id="IPR011701">
    <property type="entry name" value="MFS"/>
</dbReference>
<feature type="transmembrane region" description="Helical" evidence="6">
    <location>
        <begin position="171"/>
        <end position="190"/>
    </location>
</feature>
<dbReference type="EMBL" id="QGMK01000132">
    <property type="protein sequence ID" value="TVY83977.1"/>
    <property type="molecule type" value="Genomic_DNA"/>
</dbReference>
<gene>
    <name evidence="8" type="ORF">LSUE1_G001340</name>
</gene>
<name>A0A8T9CHH9_9HELO</name>
<protein>
    <submittedName>
        <fullName evidence="8">Putative transporter</fullName>
    </submittedName>
</protein>